<dbReference type="HOGENOM" id="CLU_1199839_0_0_1"/>
<name>A0A0D2CH77_9EURO</name>
<dbReference type="Proteomes" id="UP000054266">
    <property type="component" value="Unassembled WGS sequence"/>
</dbReference>
<dbReference type="EMBL" id="KN846961">
    <property type="protein sequence ID" value="KIW64531.1"/>
    <property type="molecule type" value="Genomic_DNA"/>
</dbReference>
<organism evidence="2 3">
    <name type="scientific">Phialophora macrospora</name>
    <dbReference type="NCBI Taxonomy" id="1851006"/>
    <lineage>
        <taxon>Eukaryota</taxon>
        <taxon>Fungi</taxon>
        <taxon>Dikarya</taxon>
        <taxon>Ascomycota</taxon>
        <taxon>Pezizomycotina</taxon>
        <taxon>Eurotiomycetes</taxon>
        <taxon>Chaetothyriomycetidae</taxon>
        <taxon>Chaetothyriales</taxon>
        <taxon>Herpotrichiellaceae</taxon>
        <taxon>Phialophora</taxon>
    </lineage>
</organism>
<protein>
    <submittedName>
        <fullName evidence="2">Uncharacterized protein</fullName>
    </submittedName>
</protein>
<proteinExistence type="predicted"/>
<gene>
    <name evidence="2" type="ORF">PV04_09458</name>
</gene>
<evidence type="ECO:0000256" key="1">
    <source>
        <dbReference type="SAM" id="MobiDB-lite"/>
    </source>
</evidence>
<keyword evidence="3" id="KW-1185">Reference proteome</keyword>
<feature type="region of interest" description="Disordered" evidence="1">
    <location>
        <begin position="230"/>
        <end position="261"/>
    </location>
</feature>
<feature type="region of interest" description="Disordered" evidence="1">
    <location>
        <begin position="180"/>
        <end position="213"/>
    </location>
</feature>
<feature type="compositionally biased region" description="Low complexity" evidence="1">
    <location>
        <begin position="240"/>
        <end position="253"/>
    </location>
</feature>
<sequence length="261" mass="29078">MTKVQIHEHTTSYHAITTKSPHGFQCLKKLFLEYDNGNPSRVVLEGLLARDFTDNENESERSIGREEAIVNIISSRQRCSRHQIDLKRAICIEHDAKRQEVLFEGVRFMLFTAHGDKEVELPVVEDKGQWIRLPFSGRIEVRVKENKFSLKDAVIEIVGRRWTIDNSQLVKREMLARKTVEVGSDTGPTSPMSNASESLERSQSVNMPQIGLPGGMSELPAALSGLAMTDSRSLPPYPHSATGTSTVSGSSIDGGDRFLKT</sequence>
<accession>A0A0D2CH77</accession>
<evidence type="ECO:0000313" key="3">
    <source>
        <dbReference type="Proteomes" id="UP000054266"/>
    </source>
</evidence>
<feature type="compositionally biased region" description="Polar residues" evidence="1">
    <location>
        <begin position="186"/>
        <end position="207"/>
    </location>
</feature>
<evidence type="ECO:0000313" key="2">
    <source>
        <dbReference type="EMBL" id="KIW64531.1"/>
    </source>
</evidence>
<dbReference type="AlphaFoldDB" id="A0A0D2CH77"/>
<reference evidence="2 3" key="1">
    <citation type="submission" date="2015-01" db="EMBL/GenBank/DDBJ databases">
        <title>The Genome Sequence of Capronia semiimmersa CBS27337.</title>
        <authorList>
            <consortium name="The Broad Institute Genomics Platform"/>
            <person name="Cuomo C."/>
            <person name="de Hoog S."/>
            <person name="Gorbushina A."/>
            <person name="Stielow B."/>
            <person name="Teixiera M."/>
            <person name="Abouelleil A."/>
            <person name="Chapman S.B."/>
            <person name="Priest M."/>
            <person name="Young S.K."/>
            <person name="Wortman J."/>
            <person name="Nusbaum C."/>
            <person name="Birren B."/>
        </authorList>
    </citation>
    <scope>NUCLEOTIDE SEQUENCE [LARGE SCALE GENOMIC DNA]</scope>
    <source>
        <strain evidence="2 3">CBS 27337</strain>
    </source>
</reference>